<dbReference type="AlphaFoldDB" id="A0AAE3EDV3"/>
<feature type="transmembrane region" description="Helical" evidence="6">
    <location>
        <begin position="253"/>
        <end position="273"/>
    </location>
</feature>
<evidence type="ECO:0000313" key="7">
    <source>
        <dbReference type="EMBL" id="MCC2232728.1"/>
    </source>
</evidence>
<keyword evidence="8" id="KW-1185">Reference proteome</keyword>
<sequence length="365" mass="39386">MSAQASKEIKEPLFRITKRGSITAGKAWAIRGLALLGALLTGALLILLLGHNPFEVYASMISGAFGKKIAIQETVKLTIPLLITGIGLAFAFKMKFWNIGGEGQILMGGVAASAVAIYGTSLPHVPKLLLMATAAIVVGGLYGMIPALFKAKWGTNETLFTLMMNYIAIQFIMFLQYQPAWQEERTSFPKIRMLDASAYLPKVFGVHIGWIISLILVFVAYIYIAKTKHGYEISVVGDSPNTARYAGINVSRVLIRTMFLSAALCGLVGFLQVSGSDGTLTENTANGVGFTAITVAWLAKMNPFAMVLVSLFIAVLERGSSSIQTSHGIPSSAASLLTGIILFFMLGCEFFINYRLVHRGKKGEN</sequence>
<dbReference type="PANTHER" id="PTHR47089">
    <property type="entry name" value="ABC TRANSPORTER, PERMEASE PROTEIN"/>
    <property type="match status" value="1"/>
</dbReference>
<feature type="transmembrane region" description="Helical" evidence="6">
    <location>
        <begin position="28"/>
        <end position="49"/>
    </location>
</feature>
<feature type="transmembrane region" description="Helical" evidence="6">
    <location>
        <begin position="328"/>
        <end position="352"/>
    </location>
</feature>
<feature type="transmembrane region" description="Helical" evidence="6">
    <location>
        <begin position="293"/>
        <end position="316"/>
    </location>
</feature>
<dbReference type="RefSeq" id="WP_308455114.1">
    <property type="nucleotide sequence ID" value="NZ_JAJEQR010000092.1"/>
</dbReference>
<gene>
    <name evidence="7" type="ORF">LKD81_17325</name>
</gene>
<dbReference type="GO" id="GO:0022857">
    <property type="term" value="F:transmembrane transporter activity"/>
    <property type="evidence" value="ECO:0007669"/>
    <property type="project" value="InterPro"/>
</dbReference>
<dbReference type="InterPro" id="IPR001851">
    <property type="entry name" value="ABC_transp_permease"/>
</dbReference>
<dbReference type="Pfam" id="PF02653">
    <property type="entry name" value="BPD_transp_2"/>
    <property type="match status" value="1"/>
</dbReference>
<feature type="transmembrane region" description="Helical" evidence="6">
    <location>
        <begin position="128"/>
        <end position="147"/>
    </location>
</feature>
<dbReference type="GO" id="GO:0005886">
    <property type="term" value="C:plasma membrane"/>
    <property type="evidence" value="ECO:0007669"/>
    <property type="project" value="UniProtKB-SubCell"/>
</dbReference>
<keyword evidence="3 6" id="KW-0812">Transmembrane</keyword>
<feature type="transmembrane region" description="Helical" evidence="6">
    <location>
        <begin position="199"/>
        <end position="224"/>
    </location>
</feature>
<evidence type="ECO:0000256" key="1">
    <source>
        <dbReference type="ARBA" id="ARBA00004651"/>
    </source>
</evidence>
<feature type="transmembrane region" description="Helical" evidence="6">
    <location>
        <begin position="104"/>
        <end position="122"/>
    </location>
</feature>
<feature type="transmembrane region" description="Helical" evidence="6">
    <location>
        <begin position="159"/>
        <end position="179"/>
    </location>
</feature>
<organism evidence="7 8">
    <name type="scientific">Hominifimenecus microfluidus</name>
    <dbReference type="NCBI Taxonomy" id="2885348"/>
    <lineage>
        <taxon>Bacteria</taxon>
        <taxon>Bacillati</taxon>
        <taxon>Bacillota</taxon>
        <taxon>Clostridia</taxon>
        <taxon>Lachnospirales</taxon>
        <taxon>Lachnospiraceae</taxon>
        <taxon>Hominifimenecus</taxon>
    </lineage>
</organism>
<dbReference type="CDD" id="cd06580">
    <property type="entry name" value="TM_PBP1_transp_TpRbsC_like"/>
    <property type="match status" value="1"/>
</dbReference>
<dbReference type="PANTHER" id="PTHR47089:SF1">
    <property type="entry name" value="GUANOSINE ABC TRANSPORTER PERMEASE PROTEIN NUPP"/>
    <property type="match status" value="1"/>
</dbReference>
<name>A0AAE3EDV3_9FIRM</name>
<evidence type="ECO:0000256" key="3">
    <source>
        <dbReference type="ARBA" id="ARBA00022692"/>
    </source>
</evidence>
<protein>
    <submittedName>
        <fullName evidence="7">ABC transporter permease</fullName>
    </submittedName>
</protein>
<evidence type="ECO:0000256" key="4">
    <source>
        <dbReference type="ARBA" id="ARBA00022989"/>
    </source>
</evidence>
<evidence type="ECO:0000313" key="8">
    <source>
        <dbReference type="Proteomes" id="UP001198182"/>
    </source>
</evidence>
<keyword evidence="4 6" id="KW-1133">Transmembrane helix</keyword>
<evidence type="ECO:0000256" key="5">
    <source>
        <dbReference type="ARBA" id="ARBA00023136"/>
    </source>
</evidence>
<dbReference type="EMBL" id="JAJEQR010000092">
    <property type="protein sequence ID" value="MCC2232728.1"/>
    <property type="molecule type" value="Genomic_DNA"/>
</dbReference>
<proteinExistence type="predicted"/>
<feature type="transmembrane region" description="Helical" evidence="6">
    <location>
        <begin position="69"/>
        <end position="92"/>
    </location>
</feature>
<keyword evidence="2" id="KW-1003">Cell membrane</keyword>
<evidence type="ECO:0000256" key="6">
    <source>
        <dbReference type="SAM" id="Phobius"/>
    </source>
</evidence>
<keyword evidence="5 6" id="KW-0472">Membrane</keyword>
<accession>A0AAE3EDV3</accession>
<comment type="subcellular location">
    <subcellularLocation>
        <location evidence="1">Cell membrane</location>
        <topology evidence="1">Multi-pass membrane protein</topology>
    </subcellularLocation>
</comment>
<comment type="caution">
    <text evidence="7">The sequence shown here is derived from an EMBL/GenBank/DDBJ whole genome shotgun (WGS) entry which is preliminary data.</text>
</comment>
<evidence type="ECO:0000256" key="2">
    <source>
        <dbReference type="ARBA" id="ARBA00022475"/>
    </source>
</evidence>
<reference evidence="7" key="1">
    <citation type="submission" date="2021-10" db="EMBL/GenBank/DDBJ databases">
        <title>Anaerobic single-cell dispensing facilitates the cultivation of human gut bacteria.</title>
        <authorList>
            <person name="Afrizal A."/>
        </authorList>
    </citation>
    <scope>NUCLEOTIDE SEQUENCE</scope>
    <source>
        <strain evidence="7">CLA-AA-H215</strain>
    </source>
</reference>
<dbReference type="Proteomes" id="UP001198182">
    <property type="component" value="Unassembled WGS sequence"/>
</dbReference>